<dbReference type="AlphaFoldDB" id="A0A6A6TB13"/>
<keyword evidence="3" id="KW-0677">Repeat</keyword>
<protein>
    <submittedName>
        <fullName evidence="6">WD40 repeat-like protein</fullName>
    </submittedName>
</protein>
<gene>
    <name evidence="6" type="ORF">K491DRAFT_596900</name>
</gene>
<evidence type="ECO:0000313" key="7">
    <source>
        <dbReference type="Proteomes" id="UP000799324"/>
    </source>
</evidence>
<evidence type="ECO:0000313" key="6">
    <source>
        <dbReference type="EMBL" id="KAF2656431.1"/>
    </source>
</evidence>
<dbReference type="Proteomes" id="UP000799324">
    <property type="component" value="Unassembled WGS sequence"/>
</dbReference>
<dbReference type="InterPro" id="IPR036322">
    <property type="entry name" value="WD40_repeat_dom_sf"/>
</dbReference>
<feature type="region of interest" description="Disordered" evidence="5">
    <location>
        <begin position="315"/>
        <end position="337"/>
    </location>
</feature>
<comment type="subcellular location">
    <subcellularLocation>
        <location evidence="1">Vacuole membrane</location>
        <topology evidence="1">Peripheral membrane protein</topology>
    </subcellularLocation>
</comment>
<comment type="similarity">
    <text evidence="4">Belongs to the WD repeat PROPPIN family.</text>
</comment>
<dbReference type="Pfam" id="PF21032">
    <property type="entry name" value="PROPPIN"/>
    <property type="match status" value="1"/>
</dbReference>
<reference evidence="6" key="1">
    <citation type="journal article" date="2020" name="Stud. Mycol.">
        <title>101 Dothideomycetes genomes: a test case for predicting lifestyles and emergence of pathogens.</title>
        <authorList>
            <person name="Haridas S."/>
            <person name="Albert R."/>
            <person name="Binder M."/>
            <person name="Bloem J."/>
            <person name="Labutti K."/>
            <person name="Salamov A."/>
            <person name="Andreopoulos B."/>
            <person name="Baker S."/>
            <person name="Barry K."/>
            <person name="Bills G."/>
            <person name="Bluhm B."/>
            <person name="Cannon C."/>
            <person name="Castanera R."/>
            <person name="Culley D."/>
            <person name="Daum C."/>
            <person name="Ezra D."/>
            <person name="Gonzalez J."/>
            <person name="Henrissat B."/>
            <person name="Kuo A."/>
            <person name="Liang C."/>
            <person name="Lipzen A."/>
            <person name="Lutzoni F."/>
            <person name="Magnuson J."/>
            <person name="Mondo S."/>
            <person name="Nolan M."/>
            <person name="Ohm R."/>
            <person name="Pangilinan J."/>
            <person name="Park H.-J."/>
            <person name="Ramirez L."/>
            <person name="Alfaro M."/>
            <person name="Sun H."/>
            <person name="Tritt A."/>
            <person name="Yoshinaga Y."/>
            <person name="Zwiers L.-H."/>
            <person name="Turgeon B."/>
            <person name="Goodwin S."/>
            <person name="Spatafora J."/>
            <person name="Crous P."/>
            <person name="Grigoriev I."/>
        </authorList>
    </citation>
    <scope>NUCLEOTIDE SEQUENCE</scope>
    <source>
        <strain evidence="6">CBS 122681</strain>
    </source>
</reference>
<proteinExistence type="inferred from homology"/>
<evidence type="ECO:0000256" key="2">
    <source>
        <dbReference type="ARBA" id="ARBA00022574"/>
    </source>
</evidence>
<evidence type="ECO:0000256" key="5">
    <source>
        <dbReference type="SAM" id="MobiDB-lite"/>
    </source>
</evidence>
<name>A0A6A6TB13_9PLEO</name>
<evidence type="ECO:0000256" key="3">
    <source>
        <dbReference type="ARBA" id="ARBA00022737"/>
    </source>
</evidence>
<dbReference type="InterPro" id="IPR015943">
    <property type="entry name" value="WD40/YVTN_repeat-like_dom_sf"/>
</dbReference>
<dbReference type="EMBL" id="MU004336">
    <property type="protein sequence ID" value="KAF2656431.1"/>
    <property type="molecule type" value="Genomic_DNA"/>
</dbReference>
<dbReference type="GO" id="GO:0005774">
    <property type="term" value="C:vacuolar membrane"/>
    <property type="evidence" value="ECO:0007669"/>
    <property type="project" value="UniProtKB-SubCell"/>
</dbReference>
<keyword evidence="7" id="KW-1185">Reference proteome</keyword>
<sequence length="391" mass="42608">MNTRPVLDSSSGPFALSAAFNADSSFFSVALESGFRVFTSRNAEQFTAREVGGGIGCAEMLGKTNYIALVGGGRQPKFPQNKVWHEDSDWVFVDADRYEVQIWNAKTDLVSTSLEFKTPIQRVRISQSHLIVVLLNSVGIYKMKIPVEKVADHETANNPFGLCCLGKDIVAFPGRTPGQVRLYNLNDKNVSIISAHNSPLRALALSAKGDLVATASEQGTLIRLWSFPSCTKITEFRRGVDPATIFSLAFSPSGSMLAVTSDKSTLHIFDLPHQSVAQASEPDPKTHKWGILSKVPLLPRQFSDQYSSATAKLELGDEPVNGPASRSPTFNAGIPGVPGGRPTKGLIGWLDENTVLVIGAGQDARWEKFIIGPDSAGRRVIYREGWKKYLE</sequence>
<keyword evidence="2" id="KW-0853">WD repeat</keyword>
<dbReference type="Gene3D" id="2.130.10.10">
    <property type="entry name" value="YVTN repeat-like/Quinoprotein amine dehydrogenase"/>
    <property type="match status" value="1"/>
</dbReference>
<dbReference type="OrthoDB" id="1667587at2759"/>
<dbReference type="PANTHER" id="PTHR11227">
    <property type="entry name" value="WD-REPEAT PROTEIN INTERACTING WITH PHOSPHOINOSIDES WIPI -RELATED"/>
    <property type="match status" value="1"/>
</dbReference>
<dbReference type="InterPro" id="IPR001680">
    <property type="entry name" value="WD40_rpt"/>
</dbReference>
<dbReference type="SMART" id="SM00320">
    <property type="entry name" value="WD40"/>
    <property type="match status" value="2"/>
</dbReference>
<dbReference type="InterPro" id="IPR048720">
    <property type="entry name" value="PROPPIN"/>
</dbReference>
<dbReference type="SUPFAM" id="SSF50978">
    <property type="entry name" value="WD40 repeat-like"/>
    <property type="match status" value="1"/>
</dbReference>
<organism evidence="6 7">
    <name type="scientific">Lophiostoma macrostomum CBS 122681</name>
    <dbReference type="NCBI Taxonomy" id="1314788"/>
    <lineage>
        <taxon>Eukaryota</taxon>
        <taxon>Fungi</taxon>
        <taxon>Dikarya</taxon>
        <taxon>Ascomycota</taxon>
        <taxon>Pezizomycotina</taxon>
        <taxon>Dothideomycetes</taxon>
        <taxon>Pleosporomycetidae</taxon>
        <taxon>Pleosporales</taxon>
        <taxon>Lophiostomataceae</taxon>
        <taxon>Lophiostoma</taxon>
    </lineage>
</organism>
<evidence type="ECO:0000256" key="4">
    <source>
        <dbReference type="ARBA" id="ARBA00025740"/>
    </source>
</evidence>
<accession>A0A6A6TB13</accession>
<evidence type="ECO:0000256" key="1">
    <source>
        <dbReference type="ARBA" id="ARBA00004148"/>
    </source>
</evidence>